<dbReference type="Proteomes" id="UP000602510">
    <property type="component" value="Unassembled WGS sequence"/>
</dbReference>
<sequence>MAFPSFLKIIALIALFTLTVNADDTRRLRSGYDVVNAPVARELQGKNFATWFKIIKKDVVGQPIFDKVKEKYQQASAIVKGKGK</sequence>
<comment type="caution">
    <text evidence="2">The sequence shown here is derived from an EMBL/GenBank/DDBJ whole genome shotgun (WGS) entry which is preliminary data.</text>
</comment>
<name>A0A833ST74_PHYIN</name>
<evidence type="ECO:0000313" key="2">
    <source>
        <dbReference type="EMBL" id="KAF4031724.1"/>
    </source>
</evidence>
<organism evidence="2 3">
    <name type="scientific">Phytophthora infestans</name>
    <name type="common">Potato late blight agent</name>
    <name type="synonym">Botrytis infestans</name>
    <dbReference type="NCBI Taxonomy" id="4787"/>
    <lineage>
        <taxon>Eukaryota</taxon>
        <taxon>Sar</taxon>
        <taxon>Stramenopiles</taxon>
        <taxon>Oomycota</taxon>
        <taxon>Peronosporomycetes</taxon>
        <taxon>Peronosporales</taxon>
        <taxon>Peronosporaceae</taxon>
        <taxon>Phytophthora</taxon>
    </lineage>
</organism>
<feature type="chain" id="PRO_5032821384" description="Secreted RxLR effector peptide protein" evidence="1">
    <location>
        <begin position="23"/>
        <end position="84"/>
    </location>
</feature>
<keyword evidence="1" id="KW-0732">Signal</keyword>
<reference evidence="2" key="1">
    <citation type="submission" date="2020-04" db="EMBL/GenBank/DDBJ databases">
        <title>Hybrid Assembly of Korean Phytophthora infestans isolates.</title>
        <authorList>
            <person name="Prokchorchik M."/>
            <person name="Lee Y."/>
            <person name="Seo J."/>
            <person name="Cho J.-H."/>
            <person name="Park Y.-E."/>
            <person name="Jang D.-C."/>
            <person name="Im J.-S."/>
            <person name="Choi J.-G."/>
            <person name="Park H.-J."/>
            <person name="Lee G.-B."/>
            <person name="Lee Y.-G."/>
            <person name="Hong S.-Y."/>
            <person name="Cho K."/>
            <person name="Sohn K.H."/>
        </authorList>
    </citation>
    <scope>NUCLEOTIDE SEQUENCE</scope>
    <source>
        <strain evidence="2">KR_1_A1</strain>
    </source>
</reference>
<protein>
    <recommendedName>
        <fullName evidence="4">Secreted RxLR effector peptide protein</fullName>
    </recommendedName>
</protein>
<dbReference type="EMBL" id="WSZM01000551">
    <property type="protein sequence ID" value="KAF4031724.1"/>
    <property type="molecule type" value="Genomic_DNA"/>
</dbReference>
<proteinExistence type="predicted"/>
<feature type="signal peptide" evidence="1">
    <location>
        <begin position="1"/>
        <end position="22"/>
    </location>
</feature>
<evidence type="ECO:0000256" key="1">
    <source>
        <dbReference type="SAM" id="SignalP"/>
    </source>
</evidence>
<keyword evidence="3" id="KW-1185">Reference proteome</keyword>
<evidence type="ECO:0000313" key="3">
    <source>
        <dbReference type="Proteomes" id="UP000602510"/>
    </source>
</evidence>
<dbReference type="AlphaFoldDB" id="A0A833ST74"/>
<evidence type="ECO:0008006" key="4">
    <source>
        <dbReference type="Google" id="ProtNLM"/>
    </source>
</evidence>
<accession>A0A833ST74</accession>
<gene>
    <name evidence="2" type="ORF">GN244_ATG16449</name>
</gene>